<feature type="transmembrane region" description="Helical" evidence="7">
    <location>
        <begin position="197"/>
        <end position="213"/>
    </location>
</feature>
<evidence type="ECO:0000256" key="1">
    <source>
        <dbReference type="ARBA" id="ARBA00004651"/>
    </source>
</evidence>
<dbReference type="InterPro" id="IPR022791">
    <property type="entry name" value="L-PG_synthase/AglD"/>
</dbReference>
<feature type="transmembrane region" description="Helical" evidence="7">
    <location>
        <begin position="233"/>
        <end position="256"/>
    </location>
</feature>
<feature type="transmembrane region" description="Helical" evidence="7">
    <location>
        <begin position="309"/>
        <end position="334"/>
    </location>
</feature>
<accession>A0ABS4DD01</accession>
<feature type="transmembrane region" description="Helical" evidence="7">
    <location>
        <begin position="142"/>
        <end position="160"/>
    </location>
</feature>
<evidence type="ECO:0000256" key="5">
    <source>
        <dbReference type="ARBA" id="ARBA00023136"/>
    </source>
</evidence>
<feature type="transmembrane region" description="Helical" evidence="7">
    <location>
        <begin position="166"/>
        <end position="190"/>
    </location>
</feature>
<dbReference type="RefSeq" id="WP_135479514.1">
    <property type="nucleotide sequence ID" value="NZ_SIJK02000031.1"/>
</dbReference>
<keyword evidence="5 7" id="KW-0472">Membrane</keyword>
<organism evidence="8 9">
    <name type="scientific">Candidatus Chloroploca mongolica</name>
    <dbReference type="NCBI Taxonomy" id="2528176"/>
    <lineage>
        <taxon>Bacteria</taxon>
        <taxon>Bacillati</taxon>
        <taxon>Chloroflexota</taxon>
        <taxon>Chloroflexia</taxon>
        <taxon>Chloroflexales</taxon>
        <taxon>Chloroflexineae</taxon>
        <taxon>Oscillochloridaceae</taxon>
        <taxon>Candidatus Chloroploca</taxon>
    </lineage>
</organism>
<dbReference type="NCBIfam" id="TIGR00374">
    <property type="entry name" value="flippase-like domain"/>
    <property type="match status" value="1"/>
</dbReference>
<feature type="transmembrane region" description="Helical" evidence="7">
    <location>
        <begin position="95"/>
        <end position="122"/>
    </location>
</feature>
<feature type="transmembrane region" description="Helical" evidence="7">
    <location>
        <begin position="63"/>
        <end position="83"/>
    </location>
</feature>
<keyword evidence="4 7" id="KW-1133">Transmembrane helix</keyword>
<name>A0ABS4DD01_9CHLR</name>
<evidence type="ECO:0000256" key="4">
    <source>
        <dbReference type="ARBA" id="ARBA00022989"/>
    </source>
</evidence>
<comment type="subcellular location">
    <subcellularLocation>
        <location evidence="1">Cell membrane</location>
        <topology evidence="1">Multi-pass membrane protein</topology>
    </subcellularLocation>
</comment>
<feature type="transmembrane region" description="Helical" evidence="7">
    <location>
        <begin position="33"/>
        <end position="56"/>
    </location>
</feature>
<dbReference type="PANTHER" id="PTHR39087:SF2">
    <property type="entry name" value="UPF0104 MEMBRANE PROTEIN MJ1595"/>
    <property type="match status" value="1"/>
</dbReference>
<evidence type="ECO:0000256" key="6">
    <source>
        <dbReference type="SAM" id="MobiDB-lite"/>
    </source>
</evidence>
<evidence type="ECO:0000256" key="2">
    <source>
        <dbReference type="ARBA" id="ARBA00022475"/>
    </source>
</evidence>
<feature type="region of interest" description="Disordered" evidence="6">
    <location>
        <begin position="1"/>
        <end position="22"/>
    </location>
</feature>
<gene>
    <name evidence="8" type="ORF">EYB53_016465</name>
</gene>
<evidence type="ECO:0000313" key="9">
    <source>
        <dbReference type="Proteomes" id="UP001193081"/>
    </source>
</evidence>
<proteinExistence type="predicted"/>
<dbReference type="PANTHER" id="PTHR39087">
    <property type="entry name" value="UPF0104 MEMBRANE PROTEIN MJ1595"/>
    <property type="match status" value="1"/>
</dbReference>
<reference evidence="8 9" key="1">
    <citation type="submission" date="2021-03" db="EMBL/GenBank/DDBJ databases">
        <authorList>
            <person name="Grouzdev D.S."/>
        </authorList>
    </citation>
    <scope>NUCLEOTIDE SEQUENCE [LARGE SCALE GENOMIC DNA]</scope>
    <source>
        <strain evidence="8 9">M50-1</strain>
    </source>
</reference>
<sequence>MSQHHLQQEDISREEKQGNRPEKREKLLEYTKIILAILLFVFILSQTNSADFILLLNQVDLKWLLLYSIMFILSTALFTYRYWCLIKKSINFHQALNLVIIQNSIGNLVSSAAGIVSFVAILRGRYNIRITQSTSSLVIARFSDLLIILFALPIATWLSFSKIETVFFLILWLFLIILCIVLLFIALIIFRSRFIKLSWYLFSIIKVNHLNVVKKFMSILAEIINDLDVFLKMFKLLSLTSLAILLVSTFSLFATLRLFSLDLFFGYILFVVLVVQIIGMIPIHVFGGLGTIEITSIYLFGLFGLDEQVLIPMVIGSRIIFYIANLLVLLYIPLDMLINQKNRS</sequence>
<evidence type="ECO:0000256" key="3">
    <source>
        <dbReference type="ARBA" id="ARBA00022692"/>
    </source>
</evidence>
<evidence type="ECO:0000313" key="8">
    <source>
        <dbReference type="EMBL" id="MBP1467308.1"/>
    </source>
</evidence>
<feature type="transmembrane region" description="Helical" evidence="7">
    <location>
        <begin position="263"/>
        <end position="289"/>
    </location>
</feature>
<dbReference type="Pfam" id="PF03706">
    <property type="entry name" value="LPG_synthase_TM"/>
    <property type="match status" value="1"/>
</dbReference>
<dbReference type="EMBL" id="SIJK02000031">
    <property type="protein sequence ID" value="MBP1467308.1"/>
    <property type="molecule type" value="Genomic_DNA"/>
</dbReference>
<comment type="caution">
    <text evidence="8">The sequence shown here is derived from an EMBL/GenBank/DDBJ whole genome shotgun (WGS) entry which is preliminary data.</text>
</comment>
<dbReference type="Proteomes" id="UP001193081">
    <property type="component" value="Unassembled WGS sequence"/>
</dbReference>
<keyword evidence="3 7" id="KW-0812">Transmembrane</keyword>
<protein>
    <submittedName>
        <fullName evidence="8">Flippase-like domain-containing protein</fullName>
    </submittedName>
</protein>
<evidence type="ECO:0000256" key="7">
    <source>
        <dbReference type="SAM" id="Phobius"/>
    </source>
</evidence>
<keyword evidence="9" id="KW-1185">Reference proteome</keyword>
<keyword evidence="2" id="KW-1003">Cell membrane</keyword>